<dbReference type="GO" id="GO:0005085">
    <property type="term" value="F:guanyl-nucleotide exchange factor activity"/>
    <property type="evidence" value="ECO:0007669"/>
    <property type="project" value="UniProtKB-KW"/>
</dbReference>
<feature type="compositionally biased region" description="Low complexity" evidence="3">
    <location>
        <begin position="556"/>
        <end position="565"/>
    </location>
</feature>
<evidence type="ECO:0000256" key="1">
    <source>
        <dbReference type="ARBA" id="ARBA00022658"/>
    </source>
</evidence>
<reference evidence="5" key="1">
    <citation type="submission" date="2023-04" db="EMBL/GenBank/DDBJ databases">
        <title>Ambrosiozyma monospora NBRC 1965.</title>
        <authorList>
            <person name="Ichikawa N."/>
            <person name="Sato H."/>
            <person name="Tonouchi N."/>
        </authorList>
    </citation>
    <scope>NUCLEOTIDE SEQUENCE</scope>
    <source>
        <strain evidence="5">NBRC 1965</strain>
    </source>
</reference>
<evidence type="ECO:0000313" key="5">
    <source>
        <dbReference type="EMBL" id="GMG20483.1"/>
    </source>
</evidence>
<dbReference type="Proteomes" id="UP001165063">
    <property type="component" value="Unassembled WGS sequence"/>
</dbReference>
<feature type="compositionally biased region" description="Basic and acidic residues" evidence="3">
    <location>
        <begin position="299"/>
        <end position="312"/>
    </location>
</feature>
<evidence type="ECO:0000256" key="2">
    <source>
        <dbReference type="PROSITE-ProRule" id="PRU00168"/>
    </source>
</evidence>
<feature type="compositionally biased region" description="Low complexity" evidence="3">
    <location>
        <begin position="358"/>
        <end position="373"/>
    </location>
</feature>
<dbReference type="PANTHER" id="PTHR23113">
    <property type="entry name" value="GUANINE NUCLEOTIDE EXCHANGE FACTOR"/>
    <property type="match status" value="1"/>
</dbReference>
<dbReference type="GO" id="GO:0007265">
    <property type="term" value="P:Ras protein signal transduction"/>
    <property type="evidence" value="ECO:0007669"/>
    <property type="project" value="TreeGrafter"/>
</dbReference>
<dbReference type="InterPro" id="IPR008937">
    <property type="entry name" value="Ras-like_GEF"/>
</dbReference>
<feature type="compositionally biased region" description="Polar residues" evidence="3">
    <location>
        <begin position="374"/>
        <end position="384"/>
    </location>
</feature>
<dbReference type="PROSITE" id="PS50009">
    <property type="entry name" value="RASGEF_CAT"/>
    <property type="match status" value="1"/>
</dbReference>
<feature type="region of interest" description="Disordered" evidence="3">
    <location>
        <begin position="1032"/>
        <end position="1051"/>
    </location>
</feature>
<accession>A0A9W6YSU3</accession>
<dbReference type="OrthoDB" id="10254377at2759"/>
<feature type="compositionally biased region" description="Low complexity" evidence="3">
    <location>
        <begin position="329"/>
        <end position="339"/>
    </location>
</feature>
<feature type="region of interest" description="Disordered" evidence="3">
    <location>
        <begin position="982"/>
        <end position="1017"/>
    </location>
</feature>
<feature type="compositionally biased region" description="Low complexity" evidence="3">
    <location>
        <begin position="385"/>
        <end position="404"/>
    </location>
</feature>
<organism evidence="5 6">
    <name type="scientific">Ambrosiozyma monospora</name>
    <name type="common">Yeast</name>
    <name type="synonym">Endomycopsis monosporus</name>
    <dbReference type="NCBI Taxonomy" id="43982"/>
    <lineage>
        <taxon>Eukaryota</taxon>
        <taxon>Fungi</taxon>
        <taxon>Dikarya</taxon>
        <taxon>Ascomycota</taxon>
        <taxon>Saccharomycotina</taxon>
        <taxon>Pichiomycetes</taxon>
        <taxon>Pichiales</taxon>
        <taxon>Pichiaceae</taxon>
        <taxon>Ambrosiozyma</taxon>
    </lineage>
</organism>
<comment type="caution">
    <text evidence="5">The sequence shown here is derived from an EMBL/GenBank/DDBJ whole genome shotgun (WGS) entry which is preliminary data.</text>
</comment>
<keyword evidence="1 2" id="KW-0344">Guanine-nucleotide releasing factor</keyword>
<dbReference type="EMBL" id="BSXU01000381">
    <property type="protein sequence ID" value="GMG20483.1"/>
    <property type="molecule type" value="Genomic_DNA"/>
</dbReference>
<name>A0A9W6YSU3_AMBMO</name>
<feature type="region of interest" description="Disordered" evidence="3">
    <location>
        <begin position="430"/>
        <end position="450"/>
    </location>
</feature>
<proteinExistence type="predicted"/>
<dbReference type="SMART" id="SM00147">
    <property type="entry name" value="RasGEF"/>
    <property type="match status" value="1"/>
</dbReference>
<dbReference type="InterPro" id="IPR001895">
    <property type="entry name" value="RASGEF_cat_dom"/>
</dbReference>
<feature type="compositionally biased region" description="Polar residues" evidence="3">
    <location>
        <begin position="957"/>
        <end position="966"/>
    </location>
</feature>
<gene>
    <name evidence="5" type="ORF">Amon01_000126400</name>
</gene>
<keyword evidence="6" id="KW-1185">Reference proteome</keyword>
<dbReference type="Gene3D" id="1.10.840.10">
    <property type="entry name" value="Ras guanine-nucleotide exchange factors catalytic domain"/>
    <property type="match status" value="1"/>
</dbReference>
<feature type="region of interest" description="Disordered" evidence="3">
    <location>
        <begin position="905"/>
        <end position="968"/>
    </location>
</feature>
<feature type="compositionally biased region" description="Basic and acidic residues" evidence="3">
    <location>
        <begin position="405"/>
        <end position="415"/>
    </location>
</feature>
<dbReference type="InterPro" id="IPR023578">
    <property type="entry name" value="Ras_GEF_dom_sf"/>
</dbReference>
<feature type="compositionally biased region" description="Basic and acidic residues" evidence="3">
    <location>
        <begin position="946"/>
        <end position="955"/>
    </location>
</feature>
<feature type="region of interest" description="Disordered" evidence="3">
    <location>
        <begin position="552"/>
        <end position="584"/>
    </location>
</feature>
<evidence type="ECO:0000313" key="6">
    <source>
        <dbReference type="Proteomes" id="UP001165063"/>
    </source>
</evidence>
<dbReference type="Pfam" id="PF00617">
    <property type="entry name" value="RasGEF"/>
    <property type="match status" value="1"/>
</dbReference>
<feature type="compositionally biased region" description="Basic and acidic residues" evidence="3">
    <location>
        <begin position="982"/>
        <end position="995"/>
    </location>
</feature>
<feature type="domain" description="Ras-GEF" evidence="4">
    <location>
        <begin position="1250"/>
        <end position="1502"/>
    </location>
</feature>
<feature type="region of interest" description="Disordered" evidence="3">
    <location>
        <begin position="291"/>
        <end position="415"/>
    </location>
</feature>
<dbReference type="InterPro" id="IPR036964">
    <property type="entry name" value="RASGEF_cat_dom_sf"/>
</dbReference>
<protein>
    <submittedName>
        <fullName evidence="5">Unnamed protein product</fullName>
    </submittedName>
</protein>
<feature type="compositionally biased region" description="Polar residues" evidence="3">
    <location>
        <begin position="1034"/>
        <end position="1050"/>
    </location>
</feature>
<evidence type="ECO:0000259" key="4">
    <source>
        <dbReference type="PROSITE" id="PS50009"/>
    </source>
</evidence>
<feature type="region of interest" description="Disordered" evidence="3">
    <location>
        <begin position="1136"/>
        <end position="1166"/>
    </location>
</feature>
<evidence type="ECO:0000256" key="3">
    <source>
        <dbReference type="SAM" id="MobiDB-lite"/>
    </source>
</evidence>
<dbReference type="PANTHER" id="PTHR23113:SF363">
    <property type="entry name" value="PROTEIN SON OF SEVENLESS"/>
    <property type="match status" value="1"/>
</dbReference>
<feature type="compositionally biased region" description="Polar residues" evidence="3">
    <location>
        <begin position="1143"/>
        <end position="1153"/>
    </location>
</feature>
<sequence>MELILCRLTWSLKKASQHDKTEAKIGCLALVRTFVSLRHWILNHFQDDFVDNVQIRQLFTHTLNEVSHHSVFTNAKTSLQTKVIVDLKKSYLKLCHIFWSSIKLPTDPQIDYLEYQIPALETIQSSRLSTLGLKQLRNPSVRRQSVLSLMGKRSSNGTNQLLQEYDDMVKKEGKSLEKILKARSARHDMTNPKVGNSFEANDKFILYPKASMYSLRQSAQLGMTKSDTMDNLYSEILQGVKYTPVPGVKHLDAPGRNMDVDAGFIIKGQVEVFTSAKIKRLACDAPLKKLSDGPVLGDENEKKVVVKEEKRRSSMVNALSPGKRKKSMARMSMSAPASPKKQKKKFLKMFKGKDKHNNNNSTNTNTTAAAPNSKSRTVSSPNPNTKTTTTTTAAATTTTPAKTTTETKEKHSTLNLKDLDPIILYNTNTDTTTQQSSTSKSQANENENQTHEQYDLLSSRILSDFQAITGIYNFNNGSATGSTTGHGGNQGPISRSTTNRSLQDYLDVKSRGGSVFNFDKLMAGVGVGALDSPTKHRGGVFGGGGISPSKSKFSKNGAAATADVNGGNGDAGNKGRLTKLDPGSNVTLDRHDAVLAAVSGDADVSADVSGVSAGDILDGYGSDANGHDGDILGGNDGNGDNDSFDMLSGGSVASFKSPSVTMNWSNSLDLNGSSASIIDLNGNSTKEELAPGGGVVCGGDDVEKKAVDADAAVAVDEKKKNGDGSEIGQVDIENISVMKDEPKIQELKDDDDDEEDGVILPSDDKTKFHMVHQTPTTTPQLQQQPQLQIPKTRIAARSVPASESTAVDSPNLGGFGSGGLVGGAGGNANANANVTQLSHGLSDRFSVRIISRNSIMSAKSYITYDSELSLNENSRGYGGYGRYGGQADDDDGYKLKKKSSVVDLRISPTDEHGSGSNDNVFDDAFGVTPTGSPVKSKMKQQVMEHQLQKQNEHQKLAGSQSKFSVTSDEDDEFFDSFADHDEMKKSQSQSHGKDHSPRKKKSSGSKESIGNKDQAANLNSLRELPFSVDEFKTPHSSLSSALSGDTTVSMVPSPSPSQSCLLPYPGISQTAIAELAAIPDEIFEGNPVDYALSKLRGKGSKPACHIEIGLNDEEHGDGRGRHTHTTSHRLGHVHDAIFGSPCKTPQRQQQNRATMEESDQSMKSIDEVRLEKRVRDLFISTTGEGGNKRESTPLRYSTKLLKTDTRRMSKFDMHSLSSTPHKQLAAQDKYVSVEECMYKGCHMPFILGFDTRVLVEQFTLIERDLLQQLDWKELIDLTWDKPLDPYSSWINLLLESTEKTGIHIITLRFNLMTNWIISEVLLAKNLNVRVATISKFIRLAEYCKEIQNFATMFQITLALSSNIVKSLKMTWSHVPPLDLLIFKTLKDLSSSNRNFANFRNLLDSMESAKGLIPFTPLELSDLTANSEKPSIISADISFAETDEIEGYELVNVEKFTVSCTILKKLLRSIDWSNAYDFKVDQDVLSRCLYISCLSEEEMEYCRGQLIDP</sequence>
<feature type="compositionally biased region" description="Basic residues" evidence="3">
    <location>
        <begin position="340"/>
        <end position="350"/>
    </location>
</feature>
<dbReference type="SUPFAM" id="SSF48366">
    <property type="entry name" value="Ras GEF"/>
    <property type="match status" value="1"/>
</dbReference>
<dbReference type="GO" id="GO:0005886">
    <property type="term" value="C:plasma membrane"/>
    <property type="evidence" value="ECO:0007669"/>
    <property type="project" value="TreeGrafter"/>
</dbReference>
<feature type="compositionally biased region" description="Low complexity" evidence="3">
    <location>
        <begin position="430"/>
        <end position="444"/>
    </location>
</feature>